<evidence type="ECO:0000256" key="1">
    <source>
        <dbReference type="ARBA" id="ARBA00022729"/>
    </source>
</evidence>
<reference evidence="9 10" key="1">
    <citation type="submission" date="2019-07" db="EMBL/GenBank/DDBJ databases">
        <title>Genomics analysis of Aphanomyces spp. identifies a new class of oomycete effector associated with host adaptation.</title>
        <authorList>
            <person name="Gaulin E."/>
        </authorList>
    </citation>
    <scope>NUCLEOTIDE SEQUENCE [LARGE SCALE GENOMIC DNA]</scope>
    <source>
        <strain evidence="9 10">ATCC 201684</strain>
    </source>
</reference>
<feature type="domain" description="PA14" evidence="8">
    <location>
        <begin position="512"/>
        <end position="648"/>
    </location>
</feature>
<keyword evidence="1 6" id="KW-0732">Signal</keyword>
<dbReference type="Pfam" id="PF07691">
    <property type="entry name" value="PA14"/>
    <property type="match status" value="1"/>
</dbReference>
<dbReference type="Pfam" id="PF03160">
    <property type="entry name" value="Calx-beta"/>
    <property type="match status" value="1"/>
</dbReference>
<dbReference type="SUPFAM" id="SSF56988">
    <property type="entry name" value="Anthrax protective antigen"/>
    <property type="match status" value="3"/>
</dbReference>
<dbReference type="GO" id="GO:0007154">
    <property type="term" value="P:cell communication"/>
    <property type="evidence" value="ECO:0007669"/>
    <property type="project" value="InterPro"/>
</dbReference>
<feature type="domain" description="EGF-like" evidence="7">
    <location>
        <begin position="140"/>
        <end position="173"/>
    </location>
</feature>
<dbReference type="VEuPathDB" id="FungiDB:AeMF1_005203"/>
<feature type="repeat" description="Filamin" evidence="5">
    <location>
        <begin position="873"/>
        <end position="972"/>
    </location>
</feature>
<evidence type="ECO:0000256" key="2">
    <source>
        <dbReference type="ARBA" id="ARBA00022737"/>
    </source>
</evidence>
<dbReference type="SMART" id="SM00557">
    <property type="entry name" value="IG_FLMN"/>
    <property type="match status" value="3"/>
</dbReference>
<keyword evidence="4" id="KW-1015">Disulfide bond</keyword>
<dbReference type="PROSITE" id="PS50194">
    <property type="entry name" value="FILAMIN_REPEAT"/>
    <property type="match status" value="3"/>
</dbReference>
<dbReference type="Proteomes" id="UP000481153">
    <property type="component" value="Unassembled WGS sequence"/>
</dbReference>
<keyword evidence="3" id="KW-0106">Calcium</keyword>
<dbReference type="SMART" id="SM00237">
    <property type="entry name" value="Calx_beta"/>
    <property type="match status" value="1"/>
</dbReference>
<evidence type="ECO:0000256" key="5">
    <source>
        <dbReference type="PROSITE-ProRule" id="PRU00087"/>
    </source>
</evidence>
<dbReference type="Gene3D" id="2.60.40.10">
    <property type="entry name" value="Immunoglobulins"/>
    <property type="match status" value="6"/>
</dbReference>
<dbReference type="PROSITE" id="PS50026">
    <property type="entry name" value="EGF_3"/>
    <property type="match status" value="1"/>
</dbReference>
<feature type="repeat" description="Filamin" evidence="5">
    <location>
        <begin position="766"/>
        <end position="870"/>
    </location>
</feature>
<dbReference type="EMBL" id="VJMJ01000347">
    <property type="protein sequence ID" value="KAF0722109.1"/>
    <property type="molecule type" value="Genomic_DNA"/>
</dbReference>
<evidence type="ECO:0000256" key="3">
    <source>
        <dbReference type="ARBA" id="ARBA00022837"/>
    </source>
</evidence>
<evidence type="ECO:0000313" key="9">
    <source>
        <dbReference type="EMBL" id="KAF0722109.1"/>
    </source>
</evidence>
<evidence type="ECO:0000313" key="10">
    <source>
        <dbReference type="Proteomes" id="UP000481153"/>
    </source>
</evidence>
<feature type="chain" id="PRO_5026025236" description="PA14 domain-containing protein" evidence="6">
    <location>
        <begin position="19"/>
        <end position="1751"/>
    </location>
</feature>
<dbReference type="SUPFAM" id="SSF141072">
    <property type="entry name" value="CalX-like"/>
    <property type="match status" value="1"/>
</dbReference>
<accession>A0A6G0W536</accession>
<dbReference type="PROSITE" id="PS01248">
    <property type="entry name" value="EGF_LAM_1"/>
    <property type="match status" value="1"/>
</dbReference>
<dbReference type="InterPro" id="IPR001298">
    <property type="entry name" value="Filamin/ABP280_rpt"/>
</dbReference>
<dbReference type="Pfam" id="PF00630">
    <property type="entry name" value="Filamin"/>
    <property type="match status" value="2"/>
</dbReference>
<dbReference type="InterPro" id="IPR044801">
    <property type="entry name" value="Filamin"/>
</dbReference>
<evidence type="ECO:0000256" key="4">
    <source>
        <dbReference type="PROSITE-ProRule" id="PRU00076"/>
    </source>
</evidence>
<dbReference type="InterPro" id="IPR011658">
    <property type="entry name" value="PA14_dom"/>
</dbReference>
<evidence type="ECO:0000256" key="6">
    <source>
        <dbReference type="SAM" id="SignalP"/>
    </source>
</evidence>
<sequence>MRGHAAPVLLIAAQLIEGFRIVNVTDKSQLTQVPPAVFGPYAKGFVGYYGDPDATFFREHINSGAIFNPEVPAQWNDITISQRCPGMVGPFSDGEYYCVGKEYGFCDQRSSTCWCNKGYQGLNCTQCIPEYYMQGALCYPRKKCPNDCSGQGNCDFSSGICTCNPHRTGLDCSQQLCLRFDPLCTSCDSDTCLECSPGFFPSTTNTCVPCTKYDPRCISCDANKCLACGDFILNSVRRSGARDTIDPVAPPEEVSREFSFQFVYGSQQPQVFDDAEPYTLVSSIPPGQSCIQGNAMDNSWKCSPLPQSHVVCGHSGTLFFSSPAYAVNENDGWIPIKIVRTGGGAGYASVVYELIHVTTSNADVSATAFYTSTQRLVFAPGVVELTFFVTIHDNFIWNEDKVFKLALRGSSPGSTIGNQGVAVVTILENDPRPTPANIQIDGWGTAGVPFQFQVTAASSSSTVTPIVVEAALVASRVDNDIERTTLVSTGNVWKAMWTPTRSGDYNVSFLQLFSSGLQGYYYENPWLQGRLIAKRVDRTINFTWSNEARWAPFHYGSARWKGYLQALASELTYFRVNTTGKFRLWLNEKLLIDTWLSLDSQNWGAAFLQKDMLYSIQLDYRHGNAPSTRLNLQWESASFSLRTISTQNLFVPQLLGTRQLRIVPGLPSQVAFQGNFSGVAGFPFSYTFDSMDAFRNIRRQRENVYRSVLTVKSNANINADVAIEYDPLSMRQVAKSLPVISGLYSVHLYLDQVEVLGFPTDVLISPSPFAGPRSVVSGPGISANGVIAATTTSITIQAKDIYGNWMAQGGGQFQVQATSIVNSLVDLGTVVDNKDGTYTAIFTPRFSGAYSVQVYVNKIHVAQSPYQITVSPNQPYGPSCHYVAGAGIYNATTGLPATFTIQLRDINSNLITSGSANVVVTSNLTFASSSCTNTLNGQYSCTYIPTIATQSMVLNVLVNSKPIRNSPFIVQVVTGIVSGSSSVANGTGLLYSNAGQLTLLNIQAKDIYGNNRMANDALTAVIQFANLTTATGINTSFQYFGNGYYEFTYLIKIAGVYILRLLANGQDIVNSPFTITIYPVVADCTTTVAYFVSSQPYIAGTTLYARIEPKDIYGNPVNSIYQVDLDPPNVSVATNITPALVYVSINPTQAQVYTFQPRIYLPGGGNLTVFSSSNWTGTPTLRQSFVTLGADYGLHMPSLTDSMRQFSVTWSGFISASYTEYYSFNITLRGCKMLVFLNDAVVLNMTSSGIGSFSASFTAGQMVSLQLWWSKINDGPTFYNITWSSLSQQSQNIPPSALFSLLRVTSLLPTFTVVPNVSFPANFELINAPSQWTAGTPVALNIVARDAYGNYRYQGGDNLQLYLSGYSQPPINSIVQSIQDYLNGSYLINVVCFTSGNLSLTLGIKSQLTGTSVYKQFGIRSSPFSVTVLPASPSIPSTTLSGNGLLSGMAGVSQYFTAILRDAYLNVLPGPQNLLKMSLVLTSSQSVSCSWTYDATAQFYNVTCVPLNSGKYSLKIELGSVIFSPTSIQPTVLPNLAVAATSQIINVGQLLHPINELHSFTVALADAYSNQLQIGGDHVSVVLRGAGTVVATVVDLLSGIYRVDYSLSTPGLYETTVLLMQPTNSRGLVGSYFANVTTLVAESQRVDSNIDFVGLANPKVVWTGFLLGTFTEQFKFYLTGVQFILDGVEVVDGQSIRMEETRLYPVRLECIHSTTAQLSYQSDRTPRQIVPSSVLFPTASEISPRLRITGV</sequence>
<dbReference type="SUPFAM" id="SSF81296">
    <property type="entry name" value="E set domains"/>
    <property type="match status" value="4"/>
</dbReference>
<dbReference type="InterPro" id="IPR002049">
    <property type="entry name" value="LE_dom"/>
</dbReference>
<dbReference type="InterPro" id="IPR003644">
    <property type="entry name" value="Calx_beta"/>
</dbReference>
<evidence type="ECO:0000259" key="8">
    <source>
        <dbReference type="PROSITE" id="PS51820"/>
    </source>
</evidence>
<evidence type="ECO:0008006" key="11">
    <source>
        <dbReference type="Google" id="ProtNLM"/>
    </source>
</evidence>
<feature type="repeat" description="Filamin" evidence="5">
    <location>
        <begin position="974"/>
        <end position="1077"/>
    </location>
</feature>
<evidence type="ECO:0000259" key="7">
    <source>
        <dbReference type="PROSITE" id="PS50026"/>
    </source>
</evidence>
<gene>
    <name evidence="9" type="ORF">Ae201684_018673</name>
</gene>
<dbReference type="Gene3D" id="3.90.182.10">
    <property type="entry name" value="Toxin - Anthrax Protective Antigen,domain 1"/>
    <property type="match status" value="2"/>
</dbReference>
<dbReference type="InterPro" id="IPR017868">
    <property type="entry name" value="Filamin/ABP280_repeat-like"/>
</dbReference>
<dbReference type="InterPro" id="IPR038081">
    <property type="entry name" value="CalX-like_sf"/>
</dbReference>
<keyword evidence="4" id="KW-0245">EGF-like domain</keyword>
<feature type="domain" description="PA14" evidence="8">
    <location>
        <begin position="1160"/>
        <end position="1297"/>
    </location>
</feature>
<dbReference type="CDD" id="cd00055">
    <property type="entry name" value="EGF_Lam"/>
    <property type="match status" value="2"/>
</dbReference>
<keyword evidence="10" id="KW-1185">Reference proteome</keyword>
<dbReference type="InterPro" id="IPR013783">
    <property type="entry name" value="Ig-like_fold"/>
</dbReference>
<name>A0A6G0W536_9STRA</name>
<dbReference type="InterPro" id="IPR014756">
    <property type="entry name" value="Ig_E-set"/>
</dbReference>
<comment type="caution">
    <text evidence="9">The sequence shown here is derived from an EMBL/GenBank/DDBJ whole genome shotgun (WGS) entry which is preliminary data.</text>
</comment>
<dbReference type="Gene3D" id="2.60.40.2030">
    <property type="match status" value="1"/>
</dbReference>
<dbReference type="InterPro" id="IPR037524">
    <property type="entry name" value="PA14/GLEYA"/>
</dbReference>
<dbReference type="PANTHER" id="PTHR38537:SF8">
    <property type="entry name" value="FILAMIN-A"/>
    <property type="match status" value="1"/>
</dbReference>
<comment type="caution">
    <text evidence="4">Lacks conserved residue(s) required for the propagation of feature annotation.</text>
</comment>
<dbReference type="InterPro" id="IPR000742">
    <property type="entry name" value="EGF"/>
</dbReference>
<proteinExistence type="predicted"/>
<feature type="signal peptide" evidence="6">
    <location>
        <begin position="1"/>
        <end position="18"/>
    </location>
</feature>
<dbReference type="PROSITE" id="PS51820">
    <property type="entry name" value="PA14"/>
    <property type="match status" value="2"/>
</dbReference>
<feature type="disulfide bond" evidence="4">
    <location>
        <begin position="144"/>
        <end position="154"/>
    </location>
</feature>
<protein>
    <recommendedName>
        <fullName evidence="11">PA14 domain-containing protein</fullName>
    </recommendedName>
</protein>
<dbReference type="PROSITE" id="PS00022">
    <property type="entry name" value="EGF_1"/>
    <property type="match status" value="1"/>
</dbReference>
<dbReference type="GO" id="GO:0016020">
    <property type="term" value="C:membrane"/>
    <property type="evidence" value="ECO:0007669"/>
    <property type="project" value="InterPro"/>
</dbReference>
<dbReference type="PANTHER" id="PTHR38537">
    <property type="entry name" value="JITTERBUG, ISOFORM N"/>
    <property type="match status" value="1"/>
</dbReference>
<organism evidence="9 10">
    <name type="scientific">Aphanomyces euteiches</name>
    <dbReference type="NCBI Taxonomy" id="100861"/>
    <lineage>
        <taxon>Eukaryota</taxon>
        <taxon>Sar</taxon>
        <taxon>Stramenopiles</taxon>
        <taxon>Oomycota</taxon>
        <taxon>Saprolegniomycetes</taxon>
        <taxon>Saprolegniales</taxon>
        <taxon>Verrucalvaceae</taxon>
        <taxon>Aphanomyces</taxon>
    </lineage>
</organism>
<keyword evidence="2" id="KW-0677">Repeat</keyword>
<dbReference type="GO" id="GO:0051015">
    <property type="term" value="F:actin filament binding"/>
    <property type="evidence" value="ECO:0007669"/>
    <property type="project" value="InterPro"/>
</dbReference>
<dbReference type="SMART" id="SM00758">
    <property type="entry name" value="PA14"/>
    <property type="match status" value="1"/>
</dbReference>
<feature type="disulfide bond" evidence="4">
    <location>
        <begin position="163"/>
        <end position="172"/>
    </location>
</feature>
<dbReference type="GO" id="GO:0030036">
    <property type="term" value="P:actin cytoskeleton organization"/>
    <property type="evidence" value="ECO:0007669"/>
    <property type="project" value="InterPro"/>
</dbReference>